<dbReference type="SUPFAM" id="SSF55486">
    <property type="entry name" value="Metalloproteases ('zincins'), catalytic domain"/>
    <property type="match status" value="1"/>
</dbReference>
<dbReference type="Pfam" id="PF04228">
    <property type="entry name" value="Zn_peptidase"/>
    <property type="match status" value="1"/>
</dbReference>
<protein>
    <submittedName>
        <fullName evidence="2">Neutral zinc metallopeptidase</fullName>
    </submittedName>
</protein>
<dbReference type="RefSeq" id="WP_220300062.1">
    <property type="nucleotide sequence ID" value="NZ_JAEUAW010000004.1"/>
</dbReference>
<evidence type="ECO:0000313" key="2">
    <source>
        <dbReference type="EMBL" id="MBW9093333.1"/>
    </source>
</evidence>
<dbReference type="InterPro" id="IPR007343">
    <property type="entry name" value="Uncharacterised_pept_Zn_put"/>
</dbReference>
<keyword evidence="1" id="KW-0472">Membrane</keyword>
<gene>
    <name evidence="2" type="ORF">JNB62_06530</name>
</gene>
<name>A0ABS7HKH2_9MICO</name>
<accession>A0ABS7HKH2</accession>
<evidence type="ECO:0000256" key="1">
    <source>
        <dbReference type="SAM" id="Phobius"/>
    </source>
</evidence>
<organism evidence="2 3">
    <name type="scientific">Microbacterium jejuense</name>
    <dbReference type="NCBI Taxonomy" id="1263637"/>
    <lineage>
        <taxon>Bacteria</taxon>
        <taxon>Bacillati</taxon>
        <taxon>Actinomycetota</taxon>
        <taxon>Actinomycetes</taxon>
        <taxon>Micrococcales</taxon>
        <taxon>Microbacteriaceae</taxon>
        <taxon>Microbacterium</taxon>
    </lineage>
</organism>
<dbReference type="EMBL" id="JAEUAW010000004">
    <property type="protein sequence ID" value="MBW9093333.1"/>
    <property type="molecule type" value="Genomic_DNA"/>
</dbReference>
<sequence length="263" mass="27459">MILGLIAVALGTVAVVLRQPKGLSITGLALASTGLFVGIVSTSIILSAMLSSQVQMPTADTNSGDAAYESAQVGAPVGDEEVDAEINDAVEVVGAFWRDHFAEFYPGATYQPPQVVGAYSASDPPSCGGQALVPYNAYYCPVDNTLGWDGDLMKAAHGAGDAVVYLIVAHEWGHAIQAHNNDVWTAEELQADCFAAAALYGAEADGEFTWESGDTAEITHALTELADETPWTDTTDHGDPLDRIDAFNEGRVSGVSGCFTVSG</sequence>
<dbReference type="Proteomes" id="UP001196843">
    <property type="component" value="Unassembled WGS sequence"/>
</dbReference>
<comment type="caution">
    <text evidence="2">The sequence shown here is derived from an EMBL/GenBank/DDBJ whole genome shotgun (WGS) entry which is preliminary data.</text>
</comment>
<keyword evidence="1" id="KW-0812">Transmembrane</keyword>
<proteinExistence type="predicted"/>
<feature type="transmembrane region" description="Helical" evidence="1">
    <location>
        <begin position="28"/>
        <end position="50"/>
    </location>
</feature>
<evidence type="ECO:0000313" key="3">
    <source>
        <dbReference type="Proteomes" id="UP001196843"/>
    </source>
</evidence>
<reference evidence="2 3" key="1">
    <citation type="journal article" date="2021" name="MBio">
        <title>Poor Competitiveness of Bradyrhizobium in Pigeon Pea Root Colonization in Indian Soils.</title>
        <authorList>
            <person name="Chalasani D."/>
            <person name="Basu A."/>
            <person name="Pullabhotla S.V.S.R.N."/>
            <person name="Jorrin B."/>
            <person name="Neal A.L."/>
            <person name="Poole P.S."/>
            <person name="Podile A.R."/>
            <person name="Tkacz A."/>
        </authorList>
    </citation>
    <scope>NUCLEOTIDE SEQUENCE [LARGE SCALE GENOMIC DNA]</scope>
    <source>
        <strain evidence="2 3">HU14</strain>
    </source>
</reference>
<keyword evidence="3" id="KW-1185">Reference proteome</keyword>
<keyword evidence="1" id="KW-1133">Transmembrane helix</keyword>